<dbReference type="AlphaFoldDB" id="A0A6A6UKX7"/>
<dbReference type="EMBL" id="MU004232">
    <property type="protein sequence ID" value="KAF2672107.1"/>
    <property type="molecule type" value="Genomic_DNA"/>
</dbReference>
<feature type="compositionally biased region" description="Polar residues" evidence="1">
    <location>
        <begin position="306"/>
        <end position="315"/>
    </location>
</feature>
<proteinExistence type="predicted"/>
<feature type="compositionally biased region" description="Polar residues" evidence="1">
    <location>
        <begin position="372"/>
        <end position="387"/>
    </location>
</feature>
<feature type="region of interest" description="Disordered" evidence="1">
    <location>
        <begin position="204"/>
        <end position="419"/>
    </location>
</feature>
<feature type="region of interest" description="Disordered" evidence="1">
    <location>
        <begin position="473"/>
        <end position="493"/>
    </location>
</feature>
<feature type="compositionally biased region" description="Acidic residues" evidence="1">
    <location>
        <begin position="263"/>
        <end position="272"/>
    </location>
</feature>
<evidence type="ECO:0000256" key="1">
    <source>
        <dbReference type="SAM" id="MobiDB-lite"/>
    </source>
</evidence>
<evidence type="ECO:0000313" key="2">
    <source>
        <dbReference type="EMBL" id="KAF2672107.1"/>
    </source>
</evidence>
<accession>A0A6A6UKX7</accession>
<feature type="compositionally biased region" description="Polar residues" evidence="1">
    <location>
        <begin position="324"/>
        <end position="338"/>
    </location>
</feature>
<feature type="compositionally biased region" description="Low complexity" evidence="1">
    <location>
        <begin position="100"/>
        <end position="114"/>
    </location>
</feature>
<protein>
    <submittedName>
        <fullName evidence="2">Uncharacterized protein</fullName>
    </submittedName>
</protein>
<feature type="region of interest" description="Disordered" evidence="1">
    <location>
        <begin position="75"/>
        <end position="131"/>
    </location>
</feature>
<reference evidence="2" key="1">
    <citation type="journal article" date="2020" name="Stud. Mycol.">
        <title>101 Dothideomycetes genomes: a test case for predicting lifestyles and emergence of pathogens.</title>
        <authorList>
            <person name="Haridas S."/>
            <person name="Albert R."/>
            <person name="Binder M."/>
            <person name="Bloem J."/>
            <person name="Labutti K."/>
            <person name="Salamov A."/>
            <person name="Andreopoulos B."/>
            <person name="Baker S."/>
            <person name="Barry K."/>
            <person name="Bills G."/>
            <person name="Bluhm B."/>
            <person name="Cannon C."/>
            <person name="Castanera R."/>
            <person name="Culley D."/>
            <person name="Daum C."/>
            <person name="Ezra D."/>
            <person name="Gonzalez J."/>
            <person name="Henrissat B."/>
            <person name="Kuo A."/>
            <person name="Liang C."/>
            <person name="Lipzen A."/>
            <person name="Lutzoni F."/>
            <person name="Magnuson J."/>
            <person name="Mondo S."/>
            <person name="Nolan M."/>
            <person name="Ohm R."/>
            <person name="Pangilinan J."/>
            <person name="Park H.-J."/>
            <person name="Ramirez L."/>
            <person name="Alfaro M."/>
            <person name="Sun H."/>
            <person name="Tritt A."/>
            <person name="Yoshinaga Y."/>
            <person name="Zwiers L.-H."/>
            <person name="Turgeon B."/>
            <person name="Goodwin S."/>
            <person name="Spatafora J."/>
            <person name="Crous P."/>
            <person name="Grigoriev I."/>
        </authorList>
    </citation>
    <scope>NUCLEOTIDE SEQUENCE</scope>
    <source>
        <strain evidence="2">CBS 115976</strain>
    </source>
</reference>
<dbReference type="Proteomes" id="UP000799302">
    <property type="component" value="Unassembled WGS sequence"/>
</dbReference>
<evidence type="ECO:0000313" key="3">
    <source>
        <dbReference type="Proteomes" id="UP000799302"/>
    </source>
</evidence>
<keyword evidence="3" id="KW-1185">Reference proteome</keyword>
<dbReference type="OrthoDB" id="506431at2759"/>
<gene>
    <name evidence="2" type="ORF">BT63DRAFT_188276</name>
</gene>
<name>A0A6A6UKX7_9PEZI</name>
<feature type="compositionally biased region" description="Basic and acidic residues" evidence="1">
    <location>
        <begin position="479"/>
        <end position="493"/>
    </location>
</feature>
<sequence length="493" mass="54415">MIIPDHWFVRGVQSALFYYVSCGPCSNAKYMRKRKKAAERDRKAMEVAAEKDPNLYLHPGPSEMNAYWREEMLMGPSSTAKRPRKNTKDSQCRPGTNRTSVASVGSGGSISQVDGVREPGEAHSGTGKRRYRRAAEEFEWIDEKVEDDGEFGSGWKQRSYKIPPVNDMHPAIVSMIPARPEDRRWMKAPPPSVAFMNGQKGVTVIDNTSKSRGPSVEKQGSRTSIPGTLDHGLRVPTPSSRPVSAGKRAKQRANALHLQLTSESEDDTDYEYDGPSPSRIARPRATYRSTSRASNRKSVHRPHLSTIASQDTASGRPSPKLSPQLPSTQTMNRNSENLSPRVSPRSVSSVPSPNSSDEEALPSPRLRPLRSKANTTSGLNPLTSAPSRNAHLEKLQIPTSRPLDGLKHSHSHSGRERISNFNNDSAIMLNAEEDATDGALYHDSNGSVDMGSIDISALIKGLSEKTAREQMWLGPAPLRSERGNMEKRWSTEF</sequence>
<organism evidence="2 3">
    <name type="scientific">Microthyrium microscopicum</name>
    <dbReference type="NCBI Taxonomy" id="703497"/>
    <lineage>
        <taxon>Eukaryota</taxon>
        <taxon>Fungi</taxon>
        <taxon>Dikarya</taxon>
        <taxon>Ascomycota</taxon>
        <taxon>Pezizomycotina</taxon>
        <taxon>Dothideomycetes</taxon>
        <taxon>Dothideomycetes incertae sedis</taxon>
        <taxon>Microthyriales</taxon>
        <taxon>Microthyriaceae</taxon>
        <taxon>Microthyrium</taxon>
    </lineage>
</organism>
<feature type="compositionally biased region" description="Low complexity" evidence="1">
    <location>
        <begin position="339"/>
        <end position="355"/>
    </location>
</feature>
<feature type="compositionally biased region" description="Basic residues" evidence="1">
    <location>
        <begin position="294"/>
        <end position="303"/>
    </location>
</feature>